<gene>
    <name evidence="1" type="ORF">KUTeg_009965</name>
</gene>
<evidence type="ECO:0000313" key="1">
    <source>
        <dbReference type="EMBL" id="KAJ8312592.1"/>
    </source>
</evidence>
<keyword evidence="2" id="KW-1185">Reference proteome</keyword>
<dbReference type="InterPro" id="IPR036380">
    <property type="entry name" value="Isochorismatase-like_sf"/>
</dbReference>
<sequence length="75" mass="8313">MKKDIEVHVVADATSSRSQMDRLFAFERFRHAGAIVTTSEAILLQCVGDKDHPNFKEIQGLIKESAPESGLVTKL</sequence>
<dbReference type="Proteomes" id="UP001217089">
    <property type="component" value="Unassembled WGS sequence"/>
</dbReference>
<dbReference type="InterPro" id="IPR050993">
    <property type="entry name" value="Isochorismatase_domain"/>
</dbReference>
<comment type="caution">
    <text evidence="1">The sequence shown here is derived from an EMBL/GenBank/DDBJ whole genome shotgun (WGS) entry which is preliminary data.</text>
</comment>
<accession>A0ABQ9F5D7</accession>
<name>A0ABQ9F5D7_TEGGR</name>
<dbReference type="PANTHER" id="PTHR14119:SF17">
    <property type="entry name" value="ISOCHORISMATASE DOMAIN-CONTAINING PROTEIN 1"/>
    <property type="match status" value="1"/>
</dbReference>
<organism evidence="1 2">
    <name type="scientific">Tegillarca granosa</name>
    <name type="common">Malaysian cockle</name>
    <name type="synonym">Anadara granosa</name>
    <dbReference type="NCBI Taxonomy" id="220873"/>
    <lineage>
        <taxon>Eukaryota</taxon>
        <taxon>Metazoa</taxon>
        <taxon>Spiralia</taxon>
        <taxon>Lophotrochozoa</taxon>
        <taxon>Mollusca</taxon>
        <taxon>Bivalvia</taxon>
        <taxon>Autobranchia</taxon>
        <taxon>Pteriomorphia</taxon>
        <taxon>Arcoida</taxon>
        <taxon>Arcoidea</taxon>
        <taxon>Arcidae</taxon>
        <taxon>Tegillarca</taxon>
    </lineage>
</organism>
<dbReference type="EMBL" id="JARBDR010000440">
    <property type="protein sequence ID" value="KAJ8312592.1"/>
    <property type="molecule type" value="Genomic_DNA"/>
</dbReference>
<reference evidence="1 2" key="1">
    <citation type="submission" date="2022-12" db="EMBL/GenBank/DDBJ databases">
        <title>Chromosome-level genome of Tegillarca granosa.</title>
        <authorList>
            <person name="Kim J."/>
        </authorList>
    </citation>
    <scope>NUCLEOTIDE SEQUENCE [LARGE SCALE GENOMIC DNA]</scope>
    <source>
        <strain evidence="1">Teg-2019</strain>
        <tissue evidence="1">Adductor muscle</tissue>
    </source>
</reference>
<dbReference type="SUPFAM" id="SSF52499">
    <property type="entry name" value="Isochorismatase-like hydrolases"/>
    <property type="match status" value="1"/>
</dbReference>
<protein>
    <submittedName>
        <fullName evidence="1">Uncharacterized protein</fullName>
    </submittedName>
</protein>
<proteinExistence type="predicted"/>
<dbReference type="Gene3D" id="3.40.50.850">
    <property type="entry name" value="Isochorismatase-like"/>
    <property type="match status" value="1"/>
</dbReference>
<evidence type="ECO:0000313" key="2">
    <source>
        <dbReference type="Proteomes" id="UP001217089"/>
    </source>
</evidence>
<dbReference type="PANTHER" id="PTHR14119">
    <property type="entry name" value="HYDROLASE"/>
    <property type="match status" value="1"/>
</dbReference>